<keyword evidence="3" id="KW-0378">Hydrolase</keyword>
<organism evidence="4 5">
    <name type="scientific">Candidatus Yanofskybacteria bacterium RIFCSPLOWO2_01_FULL_43_22</name>
    <dbReference type="NCBI Taxonomy" id="1802695"/>
    <lineage>
        <taxon>Bacteria</taxon>
        <taxon>Candidatus Yanofskyibacteriota</taxon>
    </lineage>
</organism>
<keyword evidence="2" id="KW-0645">Protease</keyword>
<dbReference type="Proteomes" id="UP000178911">
    <property type="component" value="Unassembled WGS sequence"/>
</dbReference>
<dbReference type="Pfam" id="PF00227">
    <property type="entry name" value="Proteasome"/>
    <property type="match status" value="1"/>
</dbReference>
<keyword evidence="1" id="KW-0963">Cytoplasm</keyword>
<sequence>MRVYTHFDNIALAPIRELVASMPRPLNGVVNLSSWHGTTIAAFLVDNGRSIVAVSDGKVSEGQLLYAASLDFPKVIEVDRSTVMLIAGAAGFAVLYSKILKNWVETMERVREERLSARAKVNMLSRILRESLPLAASGFPVVAILATFDKRKGARIFLFTPDGSNVRRKTYAILGSGKVSEASLLDNWRADMSREEGIGYAKKLIRTAAQLDTATGGQIFIKVLDENGVESVDGGRASE</sequence>
<evidence type="ECO:0008006" key="6">
    <source>
        <dbReference type="Google" id="ProtNLM"/>
    </source>
</evidence>
<dbReference type="GO" id="GO:0005737">
    <property type="term" value="C:cytoplasm"/>
    <property type="evidence" value="ECO:0007669"/>
    <property type="project" value="TreeGrafter"/>
</dbReference>
<dbReference type="STRING" id="1802695.A3A13_02095"/>
<dbReference type="GO" id="GO:0051603">
    <property type="term" value="P:proteolysis involved in protein catabolic process"/>
    <property type="evidence" value="ECO:0007669"/>
    <property type="project" value="InterPro"/>
</dbReference>
<comment type="caution">
    <text evidence="4">The sequence shown here is derived from an EMBL/GenBank/DDBJ whole genome shotgun (WGS) entry which is preliminary data.</text>
</comment>
<dbReference type="SUPFAM" id="SSF56235">
    <property type="entry name" value="N-terminal nucleophile aminohydrolases (Ntn hydrolases)"/>
    <property type="match status" value="1"/>
</dbReference>
<evidence type="ECO:0000313" key="4">
    <source>
        <dbReference type="EMBL" id="OGN23860.1"/>
    </source>
</evidence>
<evidence type="ECO:0000256" key="3">
    <source>
        <dbReference type="ARBA" id="ARBA00022801"/>
    </source>
</evidence>
<dbReference type="GO" id="GO:0008233">
    <property type="term" value="F:peptidase activity"/>
    <property type="evidence" value="ECO:0007669"/>
    <property type="project" value="UniProtKB-KW"/>
</dbReference>
<dbReference type="InterPro" id="IPR023333">
    <property type="entry name" value="Proteasome_suB-type"/>
</dbReference>
<dbReference type="Gene3D" id="3.60.20.10">
    <property type="entry name" value="Glutamine Phosphoribosylpyrophosphate, subunit 1, domain 1"/>
    <property type="match status" value="1"/>
</dbReference>
<dbReference type="AlphaFoldDB" id="A0A1F8GFM3"/>
<reference evidence="4 5" key="1">
    <citation type="journal article" date="2016" name="Nat. Commun.">
        <title>Thousands of microbial genomes shed light on interconnected biogeochemical processes in an aquifer system.</title>
        <authorList>
            <person name="Anantharaman K."/>
            <person name="Brown C.T."/>
            <person name="Hug L.A."/>
            <person name="Sharon I."/>
            <person name="Castelle C.J."/>
            <person name="Probst A.J."/>
            <person name="Thomas B.C."/>
            <person name="Singh A."/>
            <person name="Wilkins M.J."/>
            <person name="Karaoz U."/>
            <person name="Brodie E.L."/>
            <person name="Williams K.H."/>
            <person name="Hubbard S.S."/>
            <person name="Banfield J.F."/>
        </authorList>
    </citation>
    <scope>NUCLEOTIDE SEQUENCE [LARGE SCALE GENOMIC DNA]</scope>
</reference>
<dbReference type="EMBL" id="MGKJ01000014">
    <property type="protein sequence ID" value="OGN23860.1"/>
    <property type="molecule type" value="Genomic_DNA"/>
</dbReference>
<evidence type="ECO:0000256" key="1">
    <source>
        <dbReference type="ARBA" id="ARBA00022490"/>
    </source>
</evidence>
<name>A0A1F8GFM3_9BACT</name>
<dbReference type="InterPro" id="IPR001353">
    <property type="entry name" value="Proteasome_sua/b"/>
</dbReference>
<evidence type="ECO:0000313" key="5">
    <source>
        <dbReference type="Proteomes" id="UP000178911"/>
    </source>
</evidence>
<proteinExistence type="predicted"/>
<dbReference type="PANTHER" id="PTHR32194">
    <property type="entry name" value="METALLOPROTEASE TLDD"/>
    <property type="match status" value="1"/>
</dbReference>
<dbReference type="PANTHER" id="PTHR32194:SF0">
    <property type="entry name" value="ATP-DEPENDENT PROTEASE SUBUNIT HSLV"/>
    <property type="match status" value="1"/>
</dbReference>
<gene>
    <name evidence="4" type="ORF">A3A13_02095</name>
</gene>
<accession>A0A1F8GFM3</accession>
<dbReference type="GO" id="GO:0005839">
    <property type="term" value="C:proteasome core complex"/>
    <property type="evidence" value="ECO:0007669"/>
    <property type="project" value="InterPro"/>
</dbReference>
<evidence type="ECO:0000256" key="2">
    <source>
        <dbReference type="ARBA" id="ARBA00022670"/>
    </source>
</evidence>
<dbReference type="InterPro" id="IPR029055">
    <property type="entry name" value="Ntn_hydrolases_N"/>
</dbReference>
<protein>
    <recommendedName>
        <fullName evidence="6">Proteasome subunit alpha</fullName>
    </recommendedName>
</protein>